<sequence length="358" mass="41258">MSERKKIILILVYVIATVQFVWCYLWLTRPYVNTLLYEQGLERMPFQGRSLMMLPLRWAHGSGLLASLVTPFSKSQFWFPKPVAPEVVVQAAIDVFCLLAAGYLTTKIYQASSSRRLLTPMVYPLLLVACGATYVMHTVQNFRFVYDLPSLAFFAAAMYLLYFRWHWIYFAGLFVVATMNRETTLLLLPLFLLNGAVVGGRVRWRRMVRLRSFAVVMPLAMFWAVWQIFVRHVFAGNASEFYPRIDWNVKSLLFPQAWPQMLSACGYLLMFVVVMRRKIRDPQLEAWLWLLPIWFGFMFVYGILIETRVFGELIPLIVCSTMLIVEDGLLARMTKPARVPALEMASGPGSSREAREAA</sequence>
<feature type="transmembrane region" description="Helical" evidence="1">
    <location>
        <begin position="286"/>
        <end position="304"/>
    </location>
</feature>
<accession>A0A9X0QFR3</accession>
<dbReference type="RefSeq" id="WP_183978177.1">
    <property type="nucleotide sequence ID" value="NZ_JACHEB010000007.1"/>
</dbReference>
<feature type="transmembrane region" description="Helical" evidence="1">
    <location>
        <begin position="117"/>
        <end position="137"/>
    </location>
</feature>
<feature type="transmembrane region" description="Helical" evidence="1">
    <location>
        <begin position="310"/>
        <end position="330"/>
    </location>
</feature>
<keyword evidence="1" id="KW-0472">Membrane</keyword>
<keyword evidence="3" id="KW-1185">Reference proteome</keyword>
<proteinExistence type="predicted"/>
<reference evidence="2 3" key="1">
    <citation type="submission" date="2020-08" db="EMBL/GenBank/DDBJ databases">
        <title>Genomic Encyclopedia of Type Strains, Phase IV (KMG-V): Genome sequencing to study the core and pangenomes of soil and plant-associated prokaryotes.</title>
        <authorList>
            <person name="Whitman W."/>
        </authorList>
    </citation>
    <scope>NUCLEOTIDE SEQUENCE [LARGE SCALE GENOMIC DNA]</scope>
    <source>
        <strain evidence="2 3">X5P2</strain>
    </source>
</reference>
<name>A0A9X0QFR3_9BACT</name>
<dbReference type="EMBL" id="JACHEB010000007">
    <property type="protein sequence ID" value="MBB5329568.1"/>
    <property type="molecule type" value="Genomic_DNA"/>
</dbReference>
<feature type="transmembrane region" description="Helical" evidence="1">
    <location>
        <begin position="7"/>
        <end position="27"/>
    </location>
</feature>
<evidence type="ECO:0000313" key="3">
    <source>
        <dbReference type="Proteomes" id="UP000535182"/>
    </source>
</evidence>
<dbReference type="AlphaFoldDB" id="A0A9X0QFR3"/>
<protein>
    <submittedName>
        <fullName evidence="2">Uncharacterized protein</fullName>
    </submittedName>
</protein>
<dbReference type="Proteomes" id="UP000535182">
    <property type="component" value="Unassembled WGS sequence"/>
</dbReference>
<feature type="transmembrane region" description="Helical" evidence="1">
    <location>
        <begin position="83"/>
        <end position="105"/>
    </location>
</feature>
<feature type="transmembrane region" description="Helical" evidence="1">
    <location>
        <begin position="257"/>
        <end position="274"/>
    </location>
</feature>
<evidence type="ECO:0000313" key="2">
    <source>
        <dbReference type="EMBL" id="MBB5329568.1"/>
    </source>
</evidence>
<gene>
    <name evidence="2" type="ORF">HDF14_003190</name>
</gene>
<evidence type="ECO:0000256" key="1">
    <source>
        <dbReference type="SAM" id="Phobius"/>
    </source>
</evidence>
<feature type="transmembrane region" description="Helical" evidence="1">
    <location>
        <begin position="213"/>
        <end position="234"/>
    </location>
</feature>
<keyword evidence="1" id="KW-1133">Transmembrane helix</keyword>
<comment type="caution">
    <text evidence="2">The sequence shown here is derived from an EMBL/GenBank/DDBJ whole genome shotgun (WGS) entry which is preliminary data.</text>
</comment>
<keyword evidence="1" id="KW-0812">Transmembrane</keyword>
<organism evidence="2 3">
    <name type="scientific">Tunturiibacter gelidiferens</name>
    <dbReference type="NCBI Taxonomy" id="3069689"/>
    <lineage>
        <taxon>Bacteria</taxon>
        <taxon>Pseudomonadati</taxon>
        <taxon>Acidobacteriota</taxon>
        <taxon>Terriglobia</taxon>
        <taxon>Terriglobales</taxon>
        <taxon>Acidobacteriaceae</taxon>
        <taxon>Tunturiibacter</taxon>
    </lineage>
</organism>